<feature type="region of interest" description="Disordered" evidence="1">
    <location>
        <begin position="1"/>
        <end position="44"/>
    </location>
</feature>
<keyword evidence="3" id="KW-1185">Reference proteome</keyword>
<protein>
    <submittedName>
        <fullName evidence="2">Uncharacterized protein</fullName>
    </submittedName>
</protein>
<reference evidence="2" key="1">
    <citation type="submission" date="2023-02" db="EMBL/GenBank/DDBJ databases">
        <title>Identification and recombinant expression of a fungal hydrolase from Papiliotrema laurentii that hydrolyzes apple cutin and clears colloidal polyester polyurethane.</title>
        <authorList>
            <consortium name="DOE Joint Genome Institute"/>
            <person name="Roman V.A."/>
            <person name="Bojanowski C."/>
            <person name="Crable B.R."/>
            <person name="Wagner D.N."/>
            <person name="Hung C.S."/>
            <person name="Nadeau L.J."/>
            <person name="Schratz L."/>
            <person name="Haridas S."/>
            <person name="Pangilinan J."/>
            <person name="Lipzen A."/>
            <person name="Na H."/>
            <person name="Yan M."/>
            <person name="Ng V."/>
            <person name="Grigoriev I.V."/>
            <person name="Spatafora J.W."/>
            <person name="Barlow D."/>
            <person name="Biffinger J."/>
            <person name="Kelley-Loughnane N."/>
            <person name="Varaljay V.A."/>
            <person name="Crookes-Goodson W.J."/>
        </authorList>
    </citation>
    <scope>NUCLEOTIDE SEQUENCE</scope>
    <source>
        <strain evidence="2">5307AH</strain>
    </source>
</reference>
<evidence type="ECO:0000313" key="3">
    <source>
        <dbReference type="Proteomes" id="UP001182556"/>
    </source>
</evidence>
<sequence length="224" mass="24780">MSLLEERRHSLIGQATLADLFPPSPRRSPVPPSRGESSSTRTVSALTALTPLSASDATSAVVEIDPLNAPDASDSHPAHYDVTASAGQNTRAGDKKDVLSLDQIKAAARGRLREIHCPWRDEVKNGTRYCDAVLASYNLFRKHVKRHCQKTHVARKSATESDDHSTLHCGWRRCEWETDQSVTKLELHVQKEHLREVQDTFCPFKGERELSGGLVPVPSLCTPI</sequence>
<accession>A0AAD9FUT4</accession>
<proteinExistence type="predicted"/>
<comment type="caution">
    <text evidence="2">The sequence shown here is derived from an EMBL/GenBank/DDBJ whole genome shotgun (WGS) entry which is preliminary data.</text>
</comment>
<gene>
    <name evidence="2" type="ORF">DB88DRAFT_482120</name>
</gene>
<evidence type="ECO:0000256" key="1">
    <source>
        <dbReference type="SAM" id="MobiDB-lite"/>
    </source>
</evidence>
<evidence type="ECO:0000313" key="2">
    <source>
        <dbReference type="EMBL" id="KAK1926516.1"/>
    </source>
</evidence>
<organism evidence="2 3">
    <name type="scientific">Papiliotrema laurentii</name>
    <name type="common">Cryptococcus laurentii</name>
    <dbReference type="NCBI Taxonomy" id="5418"/>
    <lineage>
        <taxon>Eukaryota</taxon>
        <taxon>Fungi</taxon>
        <taxon>Dikarya</taxon>
        <taxon>Basidiomycota</taxon>
        <taxon>Agaricomycotina</taxon>
        <taxon>Tremellomycetes</taxon>
        <taxon>Tremellales</taxon>
        <taxon>Rhynchogastremaceae</taxon>
        <taxon>Papiliotrema</taxon>
    </lineage>
</organism>
<dbReference type="AlphaFoldDB" id="A0AAD9FUT4"/>
<feature type="compositionally biased region" description="Pro residues" evidence="1">
    <location>
        <begin position="22"/>
        <end position="32"/>
    </location>
</feature>
<dbReference type="EMBL" id="JAODAN010000002">
    <property type="protein sequence ID" value="KAK1926516.1"/>
    <property type="molecule type" value="Genomic_DNA"/>
</dbReference>
<name>A0AAD9FUT4_PAPLA</name>
<dbReference type="Proteomes" id="UP001182556">
    <property type="component" value="Unassembled WGS sequence"/>
</dbReference>